<dbReference type="InterPro" id="IPR011010">
    <property type="entry name" value="DNA_brk_join_enz"/>
</dbReference>
<evidence type="ECO:0000256" key="2">
    <source>
        <dbReference type="ARBA" id="ARBA00023172"/>
    </source>
</evidence>
<dbReference type="InterPro" id="IPR050090">
    <property type="entry name" value="Tyrosine_recombinase_XerCD"/>
</dbReference>
<dbReference type="PANTHER" id="PTHR30349:SF94">
    <property type="entry name" value="INTEGRASE_RECOMBINASE HI_1414-RELATED"/>
    <property type="match status" value="1"/>
</dbReference>
<dbReference type="EMBL" id="CADIKL010000003">
    <property type="protein sequence ID" value="CAB3779225.1"/>
    <property type="molecule type" value="Genomic_DNA"/>
</dbReference>
<dbReference type="GO" id="GO:0015074">
    <property type="term" value="P:DNA integration"/>
    <property type="evidence" value="ECO:0007669"/>
    <property type="project" value="UniProtKB-KW"/>
</dbReference>
<dbReference type="Gene3D" id="1.10.443.10">
    <property type="entry name" value="Intergrase catalytic core"/>
    <property type="match status" value="1"/>
</dbReference>
<evidence type="ECO:0000313" key="5">
    <source>
        <dbReference type="Proteomes" id="UP000494119"/>
    </source>
</evidence>
<dbReference type="Pfam" id="PF00589">
    <property type="entry name" value="Phage_integrase"/>
    <property type="match status" value="1"/>
</dbReference>
<dbReference type="Proteomes" id="UP000494119">
    <property type="component" value="Unassembled WGS sequence"/>
</dbReference>
<keyword evidence="5" id="KW-1185">Reference proteome</keyword>
<reference evidence="4 5" key="1">
    <citation type="submission" date="2020-04" db="EMBL/GenBank/DDBJ databases">
        <authorList>
            <person name="De Canck E."/>
        </authorList>
    </citation>
    <scope>NUCLEOTIDE SEQUENCE [LARGE SCALE GENOMIC DNA]</scope>
    <source>
        <strain evidence="4 5">LMG 28688</strain>
    </source>
</reference>
<dbReference type="InterPro" id="IPR002104">
    <property type="entry name" value="Integrase_catalytic"/>
</dbReference>
<feature type="domain" description="Tyr recombinase" evidence="3">
    <location>
        <begin position="164"/>
        <end position="336"/>
    </location>
</feature>
<dbReference type="GO" id="GO:0003677">
    <property type="term" value="F:DNA binding"/>
    <property type="evidence" value="ECO:0007669"/>
    <property type="project" value="InterPro"/>
</dbReference>
<dbReference type="SUPFAM" id="SSF56349">
    <property type="entry name" value="DNA breaking-rejoining enzymes"/>
    <property type="match status" value="1"/>
</dbReference>
<evidence type="ECO:0000256" key="1">
    <source>
        <dbReference type="ARBA" id="ARBA00022908"/>
    </source>
</evidence>
<dbReference type="PROSITE" id="PS51898">
    <property type="entry name" value="TYR_RECOMBINASE"/>
    <property type="match status" value="1"/>
</dbReference>
<organism evidence="4 5">
    <name type="scientific">Paraburkholderia caffeinitolerans</name>
    <dbReference type="NCBI Taxonomy" id="1723730"/>
    <lineage>
        <taxon>Bacteria</taxon>
        <taxon>Pseudomonadati</taxon>
        <taxon>Pseudomonadota</taxon>
        <taxon>Betaproteobacteria</taxon>
        <taxon>Burkholderiales</taxon>
        <taxon>Burkholderiaceae</taxon>
        <taxon>Paraburkholderia</taxon>
    </lineage>
</organism>
<proteinExistence type="predicted"/>
<accession>A0A6J5FFI9</accession>
<dbReference type="InterPro" id="IPR013762">
    <property type="entry name" value="Integrase-like_cat_sf"/>
</dbReference>
<evidence type="ECO:0000259" key="3">
    <source>
        <dbReference type="PROSITE" id="PS51898"/>
    </source>
</evidence>
<sequence length="341" mass="38960">MATYIKVGERWRAQVRIKGHKPVARTFDKKAQAVAWATKAEDEIRSGGFADARALADFTIPSLVTRYEEEFGPFRKSKRGALKMLRRHMKNDSLASLDDVSMIAYAKRRNAMGAGGVTIGLELNYLSGLLTVARTVWKIPFRAQPVREARPALKMLGLLSKSKERDRRPTSEEIEALCRHFDGKARQVIPMSDIIRFAVATAMRASEITSLLWDDLDSENRTIVIRDRKHPEEKIGNNQTVPLLGEAFEIASRQPRRGPFVFPYNAHSFSSIFPRACGELKIVDLRFHDLRHEGVSRLFEQGYRIEQVALVSGHRDWKMLRRYTQVRARDLHRDFPVSTGE</sequence>
<name>A0A6J5FFI9_9BURK</name>
<dbReference type="CDD" id="cd00796">
    <property type="entry name" value="INT_Rci_Hp1_C"/>
    <property type="match status" value="1"/>
</dbReference>
<dbReference type="AlphaFoldDB" id="A0A6J5FFI9"/>
<keyword evidence="2" id="KW-0233">DNA recombination</keyword>
<evidence type="ECO:0000313" key="4">
    <source>
        <dbReference type="EMBL" id="CAB3779225.1"/>
    </source>
</evidence>
<dbReference type="PANTHER" id="PTHR30349">
    <property type="entry name" value="PHAGE INTEGRASE-RELATED"/>
    <property type="match status" value="1"/>
</dbReference>
<protein>
    <recommendedName>
        <fullName evidence="3">Tyr recombinase domain-containing protein</fullName>
    </recommendedName>
</protein>
<keyword evidence="1" id="KW-0229">DNA integration</keyword>
<dbReference type="GO" id="GO:0006310">
    <property type="term" value="P:DNA recombination"/>
    <property type="evidence" value="ECO:0007669"/>
    <property type="project" value="UniProtKB-KW"/>
</dbReference>
<gene>
    <name evidence="4" type="ORF">LMG28688_00770</name>
</gene>
<dbReference type="RefSeq" id="WP_175194211.1">
    <property type="nucleotide sequence ID" value="NZ_CADIKL010000003.1"/>
</dbReference>